<proteinExistence type="predicted"/>
<comment type="caution">
    <text evidence="1">The sequence shown here is derived from an EMBL/GenBank/DDBJ whole genome shotgun (WGS) entry which is preliminary data.</text>
</comment>
<gene>
    <name evidence="1" type="ORF">RND71_035499</name>
</gene>
<keyword evidence="2" id="KW-1185">Reference proteome</keyword>
<dbReference type="Proteomes" id="UP001291623">
    <property type="component" value="Unassembled WGS sequence"/>
</dbReference>
<dbReference type="EMBL" id="JAVYJV010000019">
    <property type="protein sequence ID" value="KAK4345323.1"/>
    <property type="molecule type" value="Genomic_DNA"/>
</dbReference>
<organism evidence="1 2">
    <name type="scientific">Anisodus tanguticus</name>
    <dbReference type="NCBI Taxonomy" id="243964"/>
    <lineage>
        <taxon>Eukaryota</taxon>
        <taxon>Viridiplantae</taxon>
        <taxon>Streptophyta</taxon>
        <taxon>Embryophyta</taxon>
        <taxon>Tracheophyta</taxon>
        <taxon>Spermatophyta</taxon>
        <taxon>Magnoliopsida</taxon>
        <taxon>eudicotyledons</taxon>
        <taxon>Gunneridae</taxon>
        <taxon>Pentapetalae</taxon>
        <taxon>asterids</taxon>
        <taxon>lamiids</taxon>
        <taxon>Solanales</taxon>
        <taxon>Solanaceae</taxon>
        <taxon>Solanoideae</taxon>
        <taxon>Hyoscyameae</taxon>
        <taxon>Anisodus</taxon>
    </lineage>
</organism>
<evidence type="ECO:0000313" key="2">
    <source>
        <dbReference type="Proteomes" id="UP001291623"/>
    </source>
</evidence>
<name>A0AAE1UUI4_9SOLA</name>
<protein>
    <submittedName>
        <fullName evidence="1">Uncharacterized protein</fullName>
    </submittedName>
</protein>
<accession>A0AAE1UUI4</accession>
<reference evidence="1" key="1">
    <citation type="submission" date="2023-12" db="EMBL/GenBank/DDBJ databases">
        <title>Genome assembly of Anisodus tanguticus.</title>
        <authorList>
            <person name="Wang Y.-J."/>
        </authorList>
    </citation>
    <scope>NUCLEOTIDE SEQUENCE</scope>
    <source>
        <strain evidence="1">KB-2021</strain>
        <tissue evidence="1">Leaf</tissue>
    </source>
</reference>
<dbReference type="AlphaFoldDB" id="A0AAE1UUI4"/>
<evidence type="ECO:0000313" key="1">
    <source>
        <dbReference type="EMBL" id="KAK4345323.1"/>
    </source>
</evidence>
<sequence length="157" mass="18372">MAMVVLRREGRHFATPRLLAKKCEFDVLYVAANRIRRSMCDTKIWNWVTDTQHSLWTMDTTRAFKLVFLLLCSLTVVLAKNAPNQQQDRDDEYFVEKTIVKERCQKEQFAWMEPHQHTTWIEDLEITSMTCLSLEINSLDRAVGVALGVIKYMETAK</sequence>